<keyword evidence="1" id="KW-0732">Signal</keyword>
<evidence type="ECO:0000313" key="5">
    <source>
        <dbReference type="Proteomes" id="UP000265020"/>
    </source>
</evidence>
<dbReference type="AlphaFoldDB" id="A0A3Q2CG17"/>
<keyword evidence="5" id="KW-1185">Reference proteome</keyword>
<dbReference type="PANTHER" id="PTHR23268">
    <property type="entry name" value="T-CELL RECEPTOR BETA CHAIN"/>
    <property type="match status" value="1"/>
</dbReference>
<sequence>MFSSNAVNIQRFVLFFQTFIISISCSIHTREVFCFPTGAADSKQVDQTPPFIIKEPGQSVDGEIICSHNIPNYEVILWYKQDQHKALKLLGYINLRYPSVEEDVKRKINFNGDGSKQSSLNISDLTLSDNAVYFCAESFTQTHQCDINIG</sequence>
<evidence type="ECO:0000259" key="3">
    <source>
        <dbReference type="PROSITE" id="PS50835"/>
    </source>
</evidence>
<evidence type="ECO:0000313" key="4">
    <source>
        <dbReference type="Ensembl" id="ENSCVAP00000004029.1"/>
    </source>
</evidence>
<dbReference type="Ensembl" id="ENSCVAT00000009046.1">
    <property type="protein sequence ID" value="ENSCVAP00000004029.1"/>
    <property type="gene ID" value="ENSCVAG00000005294.1"/>
</dbReference>
<dbReference type="OMA" id="KQDEHRA"/>
<dbReference type="GO" id="GO:0007166">
    <property type="term" value="P:cell surface receptor signaling pathway"/>
    <property type="evidence" value="ECO:0007669"/>
    <property type="project" value="TreeGrafter"/>
</dbReference>
<dbReference type="Gene3D" id="2.60.40.10">
    <property type="entry name" value="Immunoglobulins"/>
    <property type="match status" value="1"/>
</dbReference>
<dbReference type="GO" id="GO:0002376">
    <property type="term" value="P:immune system process"/>
    <property type="evidence" value="ECO:0007669"/>
    <property type="project" value="UniProtKB-KW"/>
</dbReference>
<dbReference type="Proteomes" id="UP000265020">
    <property type="component" value="Unassembled WGS sequence"/>
</dbReference>
<dbReference type="GeneTree" id="ENSGT00940000166007"/>
<dbReference type="InterPro" id="IPR007110">
    <property type="entry name" value="Ig-like_dom"/>
</dbReference>
<dbReference type="GO" id="GO:0005886">
    <property type="term" value="C:plasma membrane"/>
    <property type="evidence" value="ECO:0007669"/>
    <property type="project" value="TreeGrafter"/>
</dbReference>
<reference evidence="4" key="2">
    <citation type="submission" date="2025-09" db="UniProtKB">
        <authorList>
            <consortium name="Ensembl"/>
        </authorList>
    </citation>
    <scope>IDENTIFICATION</scope>
</reference>
<name>A0A3Q2CG17_CYPVA</name>
<organism evidence="4 5">
    <name type="scientific">Cyprinodon variegatus</name>
    <name type="common">Sheepshead minnow</name>
    <dbReference type="NCBI Taxonomy" id="28743"/>
    <lineage>
        <taxon>Eukaryota</taxon>
        <taxon>Metazoa</taxon>
        <taxon>Chordata</taxon>
        <taxon>Craniata</taxon>
        <taxon>Vertebrata</taxon>
        <taxon>Euteleostomi</taxon>
        <taxon>Actinopterygii</taxon>
        <taxon>Neopterygii</taxon>
        <taxon>Teleostei</taxon>
        <taxon>Neoteleostei</taxon>
        <taxon>Acanthomorphata</taxon>
        <taxon>Ovalentaria</taxon>
        <taxon>Atherinomorphae</taxon>
        <taxon>Cyprinodontiformes</taxon>
        <taxon>Cyprinodontidae</taxon>
        <taxon>Cyprinodon</taxon>
    </lineage>
</organism>
<dbReference type="CDD" id="cd00099">
    <property type="entry name" value="IgV"/>
    <property type="match status" value="1"/>
</dbReference>
<dbReference type="SMART" id="SM00406">
    <property type="entry name" value="IGv"/>
    <property type="match status" value="1"/>
</dbReference>
<reference evidence="4" key="1">
    <citation type="submission" date="2025-08" db="UniProtKB">
        <authorList>
            <consortium name="Ensembl"/>
        </authorList>
    </citation>
    <scope>IDENTIFICATION</scope>
</reference>
<dbReference type="Pfam" id="PF07686">
    <property type="entry name" value="V-set"/>
    <property type="match status" value="1"/>
</dbReference>
<proteinExistence type="predicted"/>
<keyword evidence="2" id="KW-0391">Immunity</keyword>
<protein>
    <recommendedName>
        <fullName evidence="3">Ig-like domain-containing protein</fullName>
    </recommendedName>
</protein>
<dbReference type="InterPro" id="IPR036179">
    <property type="entry name" value="Ig-like_dom_sf"/>
</dbReference>
<dbReference type="PANTHER" id="PTHR23268:SF102">
    <property type="entry name" value="IMMUNOGLOBULIN V-SET DOMAIN-CONTAINING PROTEIN"/>
    <property type="match status" value="1"/>
</dbReference>
<evidence type="ECO:0000256" key="2">
    <source>
        <dbReference type="ARBA" id="ARBA00022859"/>
    </source>
</evidence>
<evidence type="ECO:0000256" key="1">
    <source>
        <dbReference type="ARBA" id="ARBA00022729"/>
    </source>
</evidence>
<dbReference type="InterPro" id="IPR013106">
    <property type="entry name" value="Ig_V-set"/>
</dbReference>
<feature type="domain" description="Ig-like" evidence="3">
    <location>
        <begin position="36"/>
        <end position="135"/>
    </location>
</feature>
<dbReference type="SUPFAM" id="SSF48726">
    <property type="entry name" value="Immunoglobulin"/>
    <property type="match status" value="1"/>
</dbReference>
<dbReference type="InterPro" id="IPR050413">
    <property type="entry name" value="TCR_beta_variable"/>
</dbReference>
<dbReference type="InterPro" id="IPR013783">
    <property type="entry name" value="Ig-like_fold"/>
</dbReference>
<accession>A0A3Q2CG17</accession>
<dbReference type="PROSITE" id="PS50835">
    <property type="entry name" value="IG_LIKE"/>
    <property type="match status" value="1"/>
</dbReference>